<sequence>MAKKQKYEQLANQIIDLIGGKENVTFFTHCVTRLRFNLKDKSLVQKEAIENIEGVMGSQWQNDQYQIIIGQAVGDAYDLICTKTGLGGENTLDEEETSTKKKLSVSLVFGNILDGISGCLTPIIPALIGCGMIKVIVLCITTFSWLPTDSGTNQILTIVGDAGFYFLPILVGANAAKKFGANPSLGMVIGAILVYPTFVNGVTDGTAFDIFGIPVYGASYTSSIFPAILCVWIMSYIEKFFARISPDSLRSIVEPLCTLLVMIPLSFCLLAPAGAFLGNYVSAAVIWLYNTVGFLGVGVLAALMPFLIMTGMHSAFVPYLMQMFSTVGYEPIFFTSLVISNINQGISALAVGIKTKNKTVRSTSISCAITALSAGVTEPAMYGVNFKYKTPLYAAMIGSLCGGLFAGIMNVYIYAFAGASSFVALPCFIGGTSGLTNMILMCVAIAIGCIVTFIATLFLYKENEEG</sequence>
<organism evidence="15 16">
    <name type="scientific">Faecalicoccus pleomorphus</name>
    <dbReference type="NCBI Taxonomy" id="1323"/>
    <lineage>
        <taxon>Bacteria</taxon>
        <taxon>Bacillati</taxon>
        <taxon>Bacillota</taxon>
        <taxon>Erysipelotrichia</taxon>
        <taxon>Erysipelotrichales</taxon>
        <taxon>Erysipelotrichaceae</taxon>
        <taxon>Faecalicoccus</taxon>
    </lineage>
</organism>
<dbReference type="AlphaFoldDB" id="A0A3E3E079"/>
<dbReference type="GO" id="GO:0090589">
    <property type="term" value="F:protein-phosphocysteine-trehalose phosphotransferase system transporter activity"/>
    <property type="evidence" value="ECO:0007669"/>
    <property type="project" value="TreeGrafter"/>
</dbReference>
<dbReference type="Pfam" id="PF00367">
    <property type="entry name" value="PTS_EIIB"/>
    <property type="match status" value="1"/>
</dbReference>
<accession>A0A3E3E079</accession>
<evidence type="ECO:0000259" key="14">
    <source>
        <dbReference type="PROSITE" id="PS51103"/>
    </source>
</evidence>
<feature type="active site" description="Phosphocysteine intermediate; for EIIB activity" evidence="11">
    <location>
        <position position="30"/>
    </location>
</feature>
<protein>
    <submittedName>
        <fullName evidence="15">PTS beta-glucoside transporter subunit IIABC</fullName>
    </submittedName>
</protein>
<comment type="subcellular location">
    <subcellularLocation>
        <location evidence="1">Cell membrane</location>
        <topology evidence="1">Multi-pass membrane protein</topology>
    </subcellularLocation>
</comment>
<evidence type="ECO:0000256" key="5">
    <source>
        <dbReference type="ARBA" id="ARBA00022679"/>
    </source>
</evidence>
<feature type="domain" description="PTS EIIB type-1" evidence="13">
    <location>
        <begin position="8"/>
        <end position="90"/>
    </location>
</feature>
<dbReference type="PANTHER" id="PTHR30175:SF1">
    <property type="entry name" value="PTS SYSTEM ARBUTIN-, CELLOBIOSE-, AND SALICIN-SPECIFIC EIIBC COMPONENT-RELATED"/>
    <property type="match status" value="1"/>
</dbReference>
<feature type="transmembrane region" description="Helical" evidence="12">
    <location>
        <begin position="152"/>
        <end position="173"/>
    </location>
</feature>
<evidence type="ECO:0000256" key="11">
    <source>
        <dbReference type="PROSITE-ProRule" id="PRU00421"/>
    </source>
</evidence>
<dbReference type="RefSeq" id="WP_117446879.1">
    <property type="nucleotide sequence ID" value="NZ_CALCIP010000037.1"/>
</dbReference>
<dbReference type="GO" id="GO:0008982">
    <property type="term" value="F:protein-N(PI)-phosphohistidine-sugar phosphotransferase activity"/>
    <property type="evidence" value="ECO:0007669"/>
    <property type="project" value="InterPro"/>
</dbReference>
<dbReference type="SUPFAM" id="SSF55604">
    <property type="entry name" value="Glucose permease domain IIB"/>
    <property type="match status" value="1"/>
</dbReference>
<dbReference type="PANTHER" id="PTHR30175">
    <property type="entry name" value="PHOSPHOTRANSFERASE SYSTEM TRANSPORT PROTEIN"/>
    <property type="match status" value="1"/>
</dbReference>
<feature type="transmembrane region" description="Helical" evidence="12">
    <location>
        <begin position="215"/>
        <end position="235"/>
    </location>
</feature>
<feature type="transmembrane region" description="Helical" evidence="12">
    <location>
        <begin position="435"/>
        <end position="460"/>
    </location>
</feature>
<dbReference type="InterPro" id="IPR013013">
    <property type="entry name" value="PTS_EIIC_1"/>
</dbReference>
<dbReference type="CDD" id="cd00212">
    <property type="entry name" value="PTS_IIB_glc"/>
    <property type="match status" value="1"/>
</dbReference>
<feature type="transmembrane region" description="Helical" evidence="12">
    <location>
        <begin position="256"/>
        <end position="278"/>
    </location>
</feature>
<dbReference type="GO" id="GO:0009401">
    <property type="term" value="P:phosphoenolpyruvate-dependent sugar phosphotransferase system"/>
    <property type="evidence" value="ECO:0007669"/>
    <property type="project" value="UniProtKB-KW"/>
</dbReference>
<evidence type="ECO:0000256" key="3">
    <source>
        <dbReference type="ARBA" id="ARBA00022475"/>
    </source>
</evidence>
<dbReference type="Proteomes" id="UP000260721">
    <property type="component" value="Unassembled WGS sequence"/>
</dbReference>
<dbReference type="PROSITE" id="PS51103">
    <property type="entry name" value="PTS_EIIC_TYPE_1"/>
    <property type="match status" value="1"/>
</dbReference>
<name>A0A3E3E079_9FIRM</name>
<evidence type="ECO:0000259" key="13">
    <source>
        <dbReference type="PROSITE" id="PS51098"/>
    </source>
</evidence>
<dbReference type="InterPro" id="IPR018113">
    <property type="entry name" value="PTrfase_EIIB_Cys"/>
</dbReference>
<comment type="caution">
    <text evidence="15">The sequence shown here is derived from an EMBL/GenBank/DDBJ whole genome shotgun (WGS) entry which is preliminary data.</text>
</comment>
<keyword evidence="6" id="KW-0598">Phosphotransferase system</keyword>
<dbReference type="InterPro" id="IPR036878">
    <property type="entry name" value="Glu_permease_IIB"/>
</dbReference>
<evidence type="ECO:0000256" key="2">
    <source>
        <dbReference type="ARBA" id="ARBA00022448"/>
    </source>
</evidence>
<dbReference type="EMBL" id="QUSK01000023">
    <property type="protein sequence ID" value="RGD74715.1"/>
    <property type="molecule type" value="Genomic_DNA"/>
</dbReference>
<evidence type="ECO:0000256" key="6">
    <source>
        <dbReference type="ARBA" id="ARBA00022683"/>
    </source>
</evidence>
<evidence type="ECO:0000256" key="8">
    <source>
        <dbReference type="ARBA" id="ARBA00022777"/>
    </source>
</evidence>
<evidence type="ECO:0000256" key="4">
    <source>
        <dbReference type="ARBA" id="ARBA00022597"/>
    </source>
</evidence>
<keyword evidence="3" id="KW-1003">Cell membrane</keyword>
<evidence type="ECO:0000313" key="16">
    <source>
        <dbReference type="Proteomes" id="UP000260721"/>
    </source>
</evidence>
<dbReference type="InterPro" id="IPR003352">
    <property type="entry name" value="PTS_EIIC"/>
</dbReference>
<keyword evidence="4" id="KW-0762">Sugar transport</keyword>
<feature type="transmembrane region" description="Helical" evidence="12">
    <location>
        <begin position="284"/>
        <end position="308"/>
    </location>
</feature>
<dbReference type="GO" id="GO:0015771">
    <property type="term" value="P:trehalose transport"/>
    <property type="evidence" value="ECO:0007669"/>
    <property type="project" value="TreeGrafter"/>
</dbReference>
<keyword evidence="9 12" id="KW-1133">Transmembrane helix</keyword>
<evidence type="ECO:0000256" key="10">
    <source>
        <dbReference type="ARBA" id="ARBA00023136"/>
    </source>
</evidence>
<keyword evidence="7 12" id="KW-0812">Transmembrane</keyword>
<evidence type="ECO:0000256" key="1">
    <source>
        <dbReference type="ARBA" id="ARBA00004651"/>
    </source>
</evidence>
<keyword evidence="5" id="KW-0808">Transferase</keyword>
<dbReference type="Pfam" id="PF02378">
    <property type="entry name" value="PTS_EIIC"/>
    <property type="match status" value="1"/>
</dbReference>
<dbReference type="GO" id="GO:0005886">
    <property type="term" value="C:plasma membrane"/>
    <property type="evidence" value="ECO:0007669"/>
    <property type="project" value="UniProtKB-SubCell"/>
</dbReference>
<reference evidence="15 16" key="1">
    <citation type="submission" date="2018-08" db="EMBL/GenBank/DDBJ databases">
        <title>A genome reference for cultivated species of the human gut microbiota.</title>
        <authorList>
            <person name="Zou Y."/>
            <person name="Xue W."/>
            <person name="Luo G."/>
        </authorList>
    </citation>
    <scope>NUCLEOTIDE SEQUENCE [LARGE SCALE GENOMIC DNA]</scope>
    <source>
        <strain evidence="15 16">TF08-11</strain>
    </source>
</reference>
<dbReference type="FunFam" id="3.30.1360.60:FF:000001">
    <property type="entry name" value="PTS system glucose-specific IIBC component PtsG"/>
    <property type="match status" value="1"/>
</dbReference>
<dbReference type="InterPro" id="IPR001996">
    <property type="entry name" value="PTS_IIB_1"/>
</dbReference>
<keyword evidence="2" id="KW-0813">Transport</keyword>
<feature type="transmembrane region" description="Helical" evidence="12">
    <location>
        <begin position="123"/>
        <end position="146"/>
    </location>
</feature>
<dbReference type="InterPro" id="IPR050558">
    <property type="entry name" value="PTS_Sugar-Specific_Components"/>
</dbReference>
<keyword evidence="8" id="KW-0418">Kinase</keyword>
<dbReference type="GO" id="GO:0016301">
    <property type="term" value="F:kinase activity"/>
    <property type="evidence" value="ECO:0007669"/>
    <property type="project" value="UniProtKB-KW"/>
</dbReference>
<dbReference type="PROSITE" id="PS01035">
    <property type="entry name" value="PTS_EIIB_TYPE_1_CYS"/>
    <property type="match status" value="1"/>
</dbReference>
<dbReference type="Gene3D" id="3.30.1360.60">
    <property type="entry name" value="Glucose permease domain IIB"/>
    <property type="match status" value="1"/>
</dbReference>
<feature type="domain" description="PTS EIIC type-1" evidence="14">
    <location>
        <begin position="114"/>
        <end position="466"/>
    </location>
</feature>
<dbReference type="PROSITE" id="PS51098">
    <property type="entry name" value="PTS_EIIB_TYPE_1"/>
    <property type="match status" value="1"/>
</dbReference>
<feature type="transmembrane region" description="Helical" evidence="12">
    <location>
        <begin position="392"/>
        <end position="415"/>
    </location>
</feature>
<feature type="transmembrane region" description="Helical" evidence="12">
    <location>
        <begin position="185"/>
        <end position="203"/>
    </location>
</feature>
<evidence type="ECO:0000313" key="15">
    <source>
        <dbReference type="EMBL" id="RGD74715.1"/>
    </source>
</evidence>
<evidence type="ECO:0000256" key="9">
    <source>
        <dbReference type="ARBA" id="ARBA00022989"/>
    </source>
</evidence>
<proteinExistence type="predicted"/>
<evidence type="ECO:0000256" key="7">
    <source>
        <dbReference type="ARBA" id="ARBA00022692"/>
    </source>
</evidence>
<evidence type="ECO:0000256" key="12">
    <source>
        <dbReference type="SAM" id="Phobius"/>
    </source>
</evidence>
<gene>
    <name evidence="15" type="ORF">DXC78_09890</name>
</gene>
<keyword evidence="10 12" id="KW-0472">Membrane</keyword>